<evidence type="ECO:0000313" key="2">
    <source>
        <dbReference type="EMBL" id="GFT44637.1"/>
    </source>
</evidence>
<organism evidence="2 3">
    <name type="scientific">Nephila pilipes</name>
    <name type="common">Giant wood spider</name>
    <name type="synonym">Nephila maculata</name>
    <dbReference type="NCBI Taxonomy" id="299642"/>
    <lineage>
        <taxon>Eukaryota</taxon>
        <taxon>Metazoa</taxon>
        <taxon>Ecdysozoa</taxon>
        <taxon>Arthropoda</taxon>
        <taxon>Chelicerata</taxon>
        <taxon>Arachnida</taxon>
        <taxon>Araneae</taxon>
        <taxon>Araneomorphae</taxon>
        <taxon>Entelegynae</taxon>
        <taxon>Araneoidea</taxon>
        <taxon>Nephilidae</taxon>
        <taxon>Nephila</taxon>
    </lineage>
</organism>
<dbReference type="Proteomes" id="UP000887013">
    <property type="component" value="Unassembled WGS sequence"/>
</dbReference>
<comment type="caution">
    <text evidence="2">The sequence shown here is derived from an EMBL/GenBank/DDBJ whole genome shotgun (WGS) entry which is preliminary data.</text>
</comment>
<feature type="compositionally biased region" description="Basic and acidic residues" evidence="1">
    <location>
        <begin position="43"/>
        <end position="56"/>
    </location>
</feature>
<proteinExistence type="predicted"/>
<accession>A0A8X6P0C4</accession>
<evidence type="ECO:0000256" key="1">
    <source>
        <dbReference type="SAM" id="MobiDB-lite"/>
    </source>
</evidence>
<feature type="region of interest" description="Disordered" evidence="1">
    <location>
        <begin position="43"/>
        <end position="104"/>
    </location>
</feature>
<dbReference type="EMBL" id="BMAW01110733">
    <property type="protein sequence ID" value="GFT44637.1"/>
    <property type="molecule type" value="Genomic_DNA"/>
</dbReference>
<evidence type="ECO:0000313" key="3">
    <source>
        <dbReference type="Proteomes" id="UP000887013"/>
    </source>
</evidence>
<feature type="region of interest" description="Disordered" evidence="1">
    <location>
        <begin position="121"/>
        <end position="142"/>
    </location>
</feature>
<keyword evidence="3" id="KW-1185">Reference proteome</keyword>
<feature type="compositionally biased region" description="Basic and acidic residues" evidence="1">
    <location>
        <begin position="67"/>
        <end position="82"/>
    </location>
</feature>
<gene>
    <name evidence="2" type="ORF">NPIL_381841</name>
</gene>
<reference evidence="2" key="1">
    <citation type="submission" date="2020-08" db="EMBL/GenBank/DDBJ databases">
        <title>Multicomponent nature underlies the extraordinary mechanical properties of spider dragline silk.</title>
        <authorList>
            <person name="Kono N."/>
            <person name="Nakamura H."/>
            <person name="Mori M."/>
            <person name="Yoshida Y."/>
            <person name="Ohtoshi R."/>
            <person name="Malay A.D."/>
            <person name="Moran D.A.P."/>
            <person name="Tomita M."/>
            <person name="Numata K."/>
            <person name="Arakawa K."/>
        </authorList>
    </citation>
    <scope>NUCLEOTIDE SEQUENCE</scope>
</reference>
<name>A0A8X6P0C4_NEPPI</name>
<dbReference type="AlphaFoldDB" id="A0A8X6P0C4"/>
<sequence>MLLVGAQVEICRILKFHTHTVDTKSSRFRVTQSSDLEKVLRRTQLESPGRRQEHSSTKSSIFKTSSTKREPNRHGRPGEATRRTVRKKKTPLGTALQETGFKSVEEHRDNRFSAKLLREGERRYSETGPEETIRNSQVVSEEPGNQACSGRIYADRVRRAKTIEIKASQLLIPSPFEFKAFEETICRVPGPGPLGRKVPRFPGELINLLAFQKVGTFTRGGISEDFLPNSTLQACVGDTGRDNVIS</sequence>
<protein>
    <submittedName>
        <fullName evidence="2">Uncharacterized protein</fullName>
    </submittedName>
</protein>